<gene>
    <name evidence="2" type="ORF">KDL01_13610</name>
</gene>
<dbReference type="AlphaFoldDB" id="A0A941EPR0"/>
<reference evidence="2" key="1">
    <citation type="submission" date="2021-04" db="EMBL/GenBank/DDBJ databases">
        <title>Genome based classification of Actinospica acidithermotolerans sp. nov., an actinobacterium isolated from an Indonesian hot spring.</title>
        <authorList>
            <person name="Kusuma A.B."/>
            <person name="Putra K.E."/>
            <person name="Nafisah S."/>
            <person name="Loh J."/>
            <person name="Nouioui I."/>
            <person name="Goodfellow M."/>
        </authorList>
    </citation>
    <scope>NUCLEOTIDE SEQUENCE</scope>
    <source>
        <strain evidence="2">CSCA 57</strain>
    </source>
</reference>
<accession>A0A941EPR0</accession>
<feature type="region of interest" description="Disordered" evidence="1">
    <location>
        <begin position="303"/>
        <end position="334"/>
    </location>
</feature>
<dbReference type="EMBL" id="JAGSOG010000054">
    <property type="protein sequence ID" value="MBR7834307.1"/>
    <property type="molecule type" value="Genomic_DNA"/>
</dbReference>
<organism evidence="2 3">
    <name type="scientific">Actinospica durhamensis</name>
    <dbReference type="NCBI Taxonomy" id="1508375"/>
    <lineage>
        <taxon>Bacteria</taxon>
        <taxon>Bacillati</taxon>
        <taxon>Actinomycetota</taxon>
        <taxon>Actinomycetes</taxon>
        <taxon>Catenulisporales</taxon>
        <taxon>Actinospicaceae</taxon>
        <taxon>Actinospica</taxon>
    </lineage>
</organism>
<protein>
    <submittedName>
        <fullName evidence="2">Uncharacterized protein</fullName>
    </submittedName>
</protein>
<keyword evidence="3" id="KW-1185">Reference proteome</keyword>
<name>A0A941EPR0_9ACTN</name>
<dbReference type="InterPro" id="IPR040871">
    <property type="entry name" value="HopA1"/>
</dbReference>
<dbReference type="Pfam" id="PF17914">
    <property type="entry name" value="HopA1"/>
    <property type="match status" value="1"/>
</dbReference>
<sequence length="334" mass="35010">MSMLKTKPATPGRTLAAALAELRIDADMDQVGVGARTVEADDPVAFRATLATALYEFWHAGTAERETTPAGVRRSPAYEHELTMAFPHTGSVTKATVHALPDGDGDGSALGVIEVNRVRIAVPAQAVAGHAKGEEILVQLPAARPMLSPGFLYATGAAGGADGANVLRMYVHVQDPAHGPALWHTVLSTLEARGARYGAKALSRPESHPRRDAIVLYLPQSAWSCVPDLVRALDGAPGLGEATSVLARRVAPGLALAWEPTDVRPGRTRVSFGQHRTIAVACGVVRHMSDGVDLEQAVAEELNSAGVDPAEPARNLDSPAFPDTGSARRARSGS</sequence>
<evidence type="ECO:0000313" key="2">
    <source>
        <dbReference type="EMBL" id="MBR7834307.1"/>
    </source>
</evidence>
<comment type="caution">
    <text evidence="2">The sequence shown here is derived from an EMBL/GenBank/DDBJ whole genome shotgun (WGS) entry which is preliminary data.</text>
</comment>
<dbReference type="Proteomes" id="UP000675781">
    <property type="component" value="Unassembled WGS sequence"/>
</dbReference>
<proteinExistence type="predicted"/>
<evidence type="ECO:0000256" key="1">
    <source>
        <dbReference type="SAM" id="MobiDB-lite"/>
    </source>
</evidence>
<evidence type="ECO:0000313" key="3">
    <source>
        <dbReference type="Proteomes" id="UP000675781"/>
    </source>
</evidence>